<dbReference type="InterPro" id="IPR050180">
    <property type="entry name" value="RNR_Ribonuclease"/>
</dbReference>
<dbReference type="InterPro" id="IPR041093">
    <property type="entry name" value="Dis3l2-like_C"/>
</dbReference>
<dbReference type="PANTHER" id="PTHR23355:SF9">
    <property type="entry name" value="DIS3-LIKE EXONUCLEASE 2"/>
    <property type="match status" value="1"/>
</dbReference>
<evidence type="ECO:0000259" key="3">
    <source>
        <dbReference type="SMART" id="SM00955"/>
    </source>
</evidence>
<dbReference type="SMART" id="SM00955">
    <property type="entry name" value="RNB"/>
    <property type="match status" value="1"/>
</dbReference>
<dbReference type="Pfam" id="PF17849">
    <property type="entry name" value="OB_Dis3"/>
    <property type="match status" value="1"/>
</dbReference>
<dbReference type="GO" id="GO:0010587">
    <property type="term" value="P:miRNA catabolic process"/>
    <property type="evidence" value="ECO:0007669"/>
    <property type="project" value="TreeGrafter"/>
</dbReference>
<name>A0A8S9Z1U4_9TREM</name>
<dbReference type="InterPro" id="IPR041505">
    <property type="entry name" value="Dis3_CSD2"/>
</dbReference>
<dbReference type="GO" id="GO:0000932">
    <property type="term" value="C:P-body"/>
    <property type="evidence" value="ECO:0007669"/>
    <property type="project" value="TreeGrafter"/>
</dbReference>
<gene>
    <name evidence="4" type="ORF">EG68_05976</name>
</gene>
<dbReference type="GO" id="GO:0000175">
    <property type="term" value="F:3'-5'-RNA exonuclease activity"/>
    <property type="evidence" value="ECO:0007669"/>
    <property type="project" value="TreeGrafter"/>
</dbReference>
<dbReference type="InterPro" id="IPR012340">
    <property type="entry name" value="NA-bd_OB-fold"/>
</dbReference>
<dbReference type="Gene3D" id="2.40.50.690">
    <property type="match status" value="1"/>
</dbReference>
<evidence type="ECO:0000313" key="5">
    <source>
        <dbReference type="Proteomes" id="UP000822476"/>
    </source>
</evidence>
<dbReference type="Pfam" id="PF17877">
    <property type="entry name" value="Dis3l2_C_term"/>
    <property type="match status" value="1"/>
</dbReference>
<evidence type="ECO:0000256" key="1">
    <source>
        <dbReference type="RuleBase" id="RU003901"/>
    </source>
</evidence>
<accession>A0A8S9Z1U4</accession>
<dbReference type="GO" id="GO:0006402">
    <property type="term" value="P:mRNA catabolic process"/>
    <property type="evidence" value="ECO:0007669"/>
    <property type="project" value="TreeGrafter"/>
</dbReference>
<dbReference type="GO" id="GO:0003723">
    <property type="term" value="F:RNA binding"/>
    <property type="evidence" value="ECO:0007669"/>
    <property type="project" value="InterPro"/>
</dbReference>
<keyword evidence="5" id="KW-1185">Reference proteome</keyword>
<feature type="region of interest" description="Disordered" evidence="2">
    <location>
        <begin position="1"/>
        <end position="22"/>
    </location>
</feature>
<dbReference type="PROSITE" id="PS01175">
    <property type="entry name" value="RIBONUCLEASE_II"/>
    <property type="match status" value="1"/>
</dbReference>
<dbReference type="PANTHER" id="PTHR23355">
    <property type="entry name" value="RIBONUCLEASE"/>
    <property type="match status" value="1"/>
</dbReference>
<dbReference type="EMBL" id="JTDE01001168">
    <property type="protein sequence ID" value="KAF7259510.1"/>
    <property type="molecule type" value="Genomic_DNA"/>
</dbReference>
<sequence length="1035" mass="115795">MTKQTTPSGLDNFPTTQSGMLNLPQNGRFQKNRNGCAQFKPLVSGCPTSGQTNVPVLIPSYSDSLPFPSAMSARFRNIGPHSVLHRVYRQQCFPCCYLPPNVPSPYYSRTNKFHYVRRPHQHMHASTFALLPKQMPFVYPLNSFVPQAKRSATPSRPRIRISRQVFCQCRPPFPSESSEALDDVKSVRQKSSGVYAPFWQESEIRAGIAKKELLTGTLRINPRQYNDAYIKHPIGDCDVYIHGLRKRNRALTNDIVAVRLEEKKYWRVFGTFVKESIASNVEKSGRDNGLSYCTLEEFLAHQKHDLEQANPDSFKHTRFVARIVDWTENSIFPKGALLRSLSSGSQNLIDTETDRILIGAGFVHGLDAINQFSEPVTISAQQAVAEATSALSEEMRWRTDFREHCVFSIDPSTARDLDDALHLRDLSDDEIQLLAAEGYENAAYEVGVHIADVSYFVRPDSAVDVEASRRATTIYLVQLCVPMLPRLLCEELCSLNPGEHKLSFSVVFKLNKQGEILKTWFGRTIIRSCAKFSYEDVQLLIDNPEEDFVPEYTLDISPPHTLQSVHSCVLKLHELAMQRRQRRFANGSLRLDQVKSIFLLNDRRFPVGVSLAVCKPSNSLVEEWMLAANEAVARRLATHLPNSAFLRRHPAPSLNQLHNAAISLESVGIKVDTETAGSIQASICRAAGCAVDTGYHYSSDLVSLCSTMAAGLSLVETDLVEKLEQVELNADPGPKQRSFQDRKEELEREARLLVAVSMLTKTMTLAEYFCLGELSSDFTTEHYALNMEFYTHFTSPIRRYADVIVHRQLAATLSAEALKAGNADLAAWYAKTIPSTEVSTKELQTVAEVCNAKKLSARIAGEESTELFFILFVKETGPLTEVCAITAILDRSFDVLLLSCGLTRRVYLQNLNIRSSELVAARRVANRIEETAKLCILWNTESSSSEPSTAVYTQTSSNDVTIDSALATVPSCGCYYTELKLLDVVLCQVSIERPDDSSLNGNANQTEVEQTQVETLPKLRLTLLRRTCSKCHSGR</sequence>
<dbReference type="Pfam" id="PF00773">
    <property type="entry name" value="RNB"/>
    <property type="match status" value="1"/>
</dbReference>
<dbReference type="OrthoDB" id="372421at2759"/>
<evidence type="ECO:0000256" key="2">
    <source>
        <dbReference type="SAM" id="MobiDB-lite"/>
    </source>
</evidence>
<dbReference type="Gene3D" id="2.40.50.140">
    <property type="entry name" value="Nucleic acid-binding proteins"/>
    <property type="match status" value="1"/>
</dbReference>
<reference evidence="4" key="1">
    <citation type="submission" date="2019-07" db="EMBL/GenBank/DDBJ databases">
        <title>Annotation for the trematode Paragonimus miyazaki's.</title>
        <authorList>
            <person name="Choi Y.-J."/>
        </authorList>
    </citation>
    <scope>NUCLEOTIDE SEQUENCE</scope>
    <source>
        <strain evidence="4">Japan</strain>
    </source>
</reference>
<comment type="similarity">
    <text evidence="1">Belongs to the RNR ribonuclease family.</text>
</comment>
<dbReference type="Gene3D" id="2.40.50.700">
    <property type="match status" value="1"/>
</dbReference>
<organism evidence="4 5">
    <name type="scientific">Paragonimus skrjabini miyazakii</name>
    <dbReference type="NCBI Taxonomy" id="59628"/>
    <lineage>
        <taxon>Eukaryota</taxon>
        <taxon>Metazoa</taxon>
        <taxon>Spiralia</taxon>
        <taxon>Lophotrochozoa</taxon>
        <taxon>Platyhelminthes</taxon>
        <taxon>Trematoda</taxon>
        <taxon>Digenea</taxon>
        <taxon>Plagiorchiida</taxon>
        <taxon>Troglotremata</taxon>
        <taxon>Troglotrematidae</taxon>
        <taxon>Paragonimus</taxon>
    </lineage>
</organism>
<dbReference type="AlphaFoldDB" id="A0A8S9Z1U4"/>
<proteinExistence type="inferred from homology"/>
<dbReference type="SUPFAM" id="SSF50249">
    <property type="entry name" value="Nucleic acid-binding proteins"/>
    <property type="match status" value="2"/>
</dbReference>
<dbReference type="Proteomes" id="UP000822476">
    <property type="component" value="Unassembled WGS sequence"/>
</dbReference>
<evidence type="ECO:0000313" key="4">
    <source>
        <dbReference type="EMBL" id="KAF7259510.1"/>
    </source>
</evidence>
<dbReference type="InterPro" id="IPR001900">
    <property type="entry name" value="RNase_II/R"/>
</dbReference>
<protein>
    <recommendedName>
        <fullName evidence="3">RNB domain-containing protein</fullName>
    </recommendedName>
</protein>
<comment type="caution">
    <text evidence="4">The sequence shown here is derived from an EMBL/GenBank/DDBJ whole genome shotgun (WGS) entry which is preliminary data.</text>
</comment>
<dbReference type="InterPro" id="IPR022966">
    <property type="entry name" value="RNase_II/R_CS"/>
</dbReference>
<feature type="domain" description="RNB" evidence="3">
    <location>
        <begin position="398"/>
        <end position="815"/>
    </location>
</feature>